<dbReference type="GO" id="GO:0051301">
    <property type="term" value="P:cell division"/>
    <property type="evidence" value="ECO:0007669"/>
    <property type="project" value="UniProtKB-KW"/>
</dbReference>
<dbReference type="Gene3D" id="3.65.10.10">
    <property type="entry name" value="Enolpyruvate transferase domain"/>
    <property type="match status" value="1"/>
</dbReference>
<accession>A0A645DBY0</accession>
<comment type="pathway">
    <text evidence="2">Cell wall biogenesis; peptidoglycan biosynthesis.</text>
</comment>
<dbReference type="GO" id="GO:0008760">
    <property type="term" value="F:UDP-N-acetylglucosamine 1-carboxyvinyltransferase activity"/>
    <property type="evidence" value="ECO:0007669"/>
    <property type="project" value="UniProtKB-EC"/>
</dbReference>
<comment type="similarity">
    <text evidence="10">Belongs to the EPSP synthase family. MurA subfamily.</text>
</comment>
<keyword evidence="9" id="KW-0961">Cell wall biogenesis/degradation</keyword>
<evidence type="ECO:0000256" key="15">
    <source>
        <dbReference type="ARBA" id="ARBA00047527"/>
    </source>
</evidence>
<dbReference type="GO" id="GO:0071555">
    <property type="term" value="P:cell wall organization"/>
    <property type="evidence" value="ECO:0007669"/>
    <property type="project" value="UniProtKB-KW"/>
</dbReference>
<gene>
    <name evidence="17" type="primary">murA_20</name>
    <name evidence="17" type="ORF">SDC9_134049</name>
</gene>
<evidence type="ECO:0000313" key="17">
    <source>
        <dbReference type="EMBL" id="MPM86956.1"/>
    </source>
</evidence>
<evidence type="ECO:0000256" key="5">
    <source>
        <dbReference type="ARBA" id="ARBA00022679"/>
    </source>
</evidence>
<evidence type="ECO:0000256" key="6">
    <source>
        <dbReference type="ARBA" id="ARBA00022960"/>
    </source>
</evidence>
<keyword evidence="5 17" id="KW-0808">Transferase</keyword>
<dbReference type="EC" id="2.5.1.7" evidence="11"/>
<keyword evidence="7" id="KW-0573">Peptidoglycan synthesis</keyword>
<evidence type="ECO:0000256" key="2">
    <source>
        <dbReference type="ARBA" id="ARBA00004752"/>
    </source>
</evidence>
<dbReference type="PANTHER" id="PTHR43783">
    <property type="entry name" value="UDP-N-ACETYLGLUCOSAMINE 1-CARBOXYVINYLTRANSFERASE"/>
    <property type="match status" value="1"/>
</dbReference>
<dbReference type="InterPro" id="IPR013792">
    <property type="entry name" value="RNA3'P_cycl/enolpyr_Trfase_a/b"/>
</dbReference>
<evidence type="ECO:0000256" key="8">
    <source>
        <dbReference type="ARBA" id="ARBA00023306"/>
    </source>
</evidence>
<name>A0A645DBY0_9ZZZZ</name>
<evidence type="ECO:0000256" key="14">
    <source>
        <dbReference type="ARBA" id="ARBA00042842"/>
    </source>
</evidence>
<feature type="domain" description="Enolpyruvate transferase" evidence="16">
    <location>
        <begin position="2"/>
        <end position="69"/>
    </location>
</feature>
<comment type="subcellular location">
    <subcellularLocation>
        <location evidence="1">Cytoplasm</location>
    </subcellularLocation>
</comment>
<evidence type="ECO:0000256" key="7">
    <source>
        <dbReference type="ARBA" id="ARBA00022984"/>
    </source>
</evidence>
<dbReference type="EMBL" id="VSSQ01034877">
    <property type="protein sequence ID" value="MPM86956.1"/>
    <property type="molecule type" value="Genomic_DNA"/>
</dbReference>
<dbReference type="Pfam" id="PF00275">
    <property type="entry name" value="EPSP_synthase"/>
    <property type="match status" value="1"/>
</dbReference>
<evidence type="ECO:0000256" key="1">
    <source>
        <dbReference type="ARBA" id="ARBA00004496"/>
    </source>
</evidence>
<reference evidence="17" key="1">
    <citation type="submission" date="2019-08" db="EMBL/GenBank/DDBJ databases">
        <authorList>
            <person name="Kucharzyk K."/>
            <person name="Murdoch R.W."/>
            <person name="Higgins S."/>
            <person name="Loffler F."/>
        </authorList>
    </citation>
    <scope>NUCLEOTIDE SEQUENCE</scope>
</reference>
<keyword evidence="4" id="KW-0132">Cell division</keyword>
<evidence type="ECO:0000256" key="3">
    <source>
        <dbReference type="ARBA" id="ARBA00022490"/>
    </source>
</evidence>
<keyword evidence="6" id="KW-0133">Cell shape</keyword>
<dbReference type="InterPro" id="IPR050068">
    <property type="entry name" value="MurA_subfamily"/>
</dbReference>
<dbReference type="AlphaFoldDB" id="A0A645DBY0"/>
<organism evidence="17">
    <name type="scientific">bioreactor metagenome</name>
    <dbReference type="NCBI Taxonomy" id="1076179"/>
    <lineage>
        <taxon>unclassified sequences</taxon>
        <taxon>metagenomes</taxon>
        <taxon>ecological metagenomes</taxon>
    </lineage>
</organism>
<comment type="caution">
    <text evidence="17">The sequence shown here is derived from an EMBL/GenBank/DDBJ whole genome shotgun (WGS) entry which is preliminary data.</text>
</comment>
<proteinExistence type="inferred from homology"/>
<comment type="catalytic activity">
    <reaction evidence="15">
        <text>phosphoenolpyruvate + UDP-N-acetyl-alpha-D-glucosamine = UDP-N-acetyl-3-O-(1-carboxyvinyl)-alpha-D-glucosamine + phosphate</text>
        <dbReference type="Rhea" id="RHEA:18681"/>
        <dbReference type="ChEBI" id="CHEBI:43474"/>
        <dbReference type="ChEBI" id="CHEBI:57705"/>
        <dbReference type="ChEBI" id="CHEBI:58702"/>
        <dbReference type="ChEBI" id="CHEBI:68483"/>
        <dbReference type="EC" id="2.5.1.7"/>
    </reaction>
</comment>
<dbReference type="PANTHER" id="PTHR43783:SF1">
    <property type="entry name" value="UDP-N-ACETYLGLUCOSAMINE 1-CARBOXYVINYLTRANSFERASE"/>
    <property type="match status" value="1"/>
</dbReference>
<evidence type="ECO:0000256" key="4">
    <source>
        <dbReference type="ARBA" id="ARBA00022618"/>
    </source>
</evidence>
<evidence type="ECO:0000256" key="9">
    <source>
        <dbReference type="ARBA" id="ARBA00023316"/>
    </source>
</evidence>
<dbReference type="GO" id="GO:0008360">
    <property type="term" value="P:regulation of cell shape"/>
    <property type="evidence" value="ECO:0007669"/>
    <property type="project" value="UniProtKB-KW"/>
</dbReference>
<evidence type="ECO:0000256" key="11">
    <source>
        <dbReference type="ARBA" id="ARBA00039108"/>
    </source>
</evidence>
<evidence type="ECO:0000259" key="16">
    <source>
        <dbReference type="Pfam" id="PF00275"/>
    </source>
</evidence>
<sequence>MPELVRMGADITLKDRTAIIRGADKLTGAAVTARDLRGGAALVLAGLRAEGKTSVDNAWHIDRGYERIEALMSTLGAKITREQ</sequence>
<dbReference type="InterPro" id="IPR001986">
    <property type="entry name" value="Enolpyruvate_Tfrase_dom"/>
</dbReference>
<keyword evidence="8" id="KW-0131">Cell cycle</keyword>
<dbReference type="SUPFAM" id="SSF55205">
    <property type="entry name" value="EPT/RTPC-like"/>
    <property type="match status" value="1"/>
</dbReference>
<protein>
    <recommendedName>
        <fullName evidence="12">UDP-N-acetylglucosamine 1-carboxyvinyltransferase</fullName>
        <ecNumber evidence="11">2.5.1.7</ecNumber>
    </recommendedName>
    <alternativeName>
        <fullName evidence="13">Enoylpyruvate transferase</fullName>
    </alternativeName>
    <alternativeName>
        <fullName evidence="14">UDP-N-acetylglucosamine enolpyruvyl transferase</fullName>
    </alternativeName>
</protein>
<evidence type="ECO:0000256" key="12">
    <source>
        <dbReference type="ARBA" id="ARBA00039754"/>
    </source>
</evidence>
<evidence type="ECO:0000256" key="13">
    <source>
        <dbReference type="ARBA" id="ARBA00042443"/>
    </source>
</evidence>
<keyword evidence="3" id="KW-0963">Cytoplasm</keyword>
<evidence type="ECO:0000256" key="10">
    <source>
        <dbReference type="ARBA" id="ARBA00038367"/>
    </source>
</evidence>
<dbReference type="GO" id="GO:0009252">
    <property type="term" value="P:peptidoglycan biosynthetic process"/>
    <property type="evidence" value="ECO:0007669"/>
    <property type="project" value="UniProtKB-KW"/>
</dbReference>
<dbReference type="InterPro" id="IPR036968">
    <property type="entry name" value="Enolpyruvate_Tfrase_sf"/>
</dbReference>
<dbReference type="GO" id="GO:0005737">
    <property type="term" value="C:cytoplasm"/>
    <property type="evidence" value="ECO:0007669"/>
    <property type="project" value="UniProtKB-SubCell"/>
</dbReference>